<sequence>MQKDINSLNIIDNVLLKKEILTEHNKAFSITEKSKNYAEAIVKNAVKESDRVSKEAFLIGYKAGLKSIIDNIICYFKNSDDIYHAIQQKVLNQINQCLNKIIDDEKLVAYFINSCLASFSNNLEKDELIIIQPELYKKLDYKIVNCIEFKQENIIFDYHAENYFLIKYKDNMIRLEHNLILEHINLSIQEKYFYKEMIENIDQLIDNLSLLGKNHENSDDE</sequence>
<dbReference type="Proteomes" id="UP000295134">
    <property type="component" value="Chromosome"/>
</dbReference>
<dbReference type="EMBL" id="CP038613">
    <property type="protein sequence ID" value="QBY42354.1"/>
    <property type="molecule type" value="Genomic_DNA"/>
</dbReference>
<dbReference type="EMBL" id="CP123523">
    <property type="protein sequence ID" value="WGM06491.1"/>
    <property type="molecule type" value="Genomic_DNA"/>
</dbReference>
<dbReference type="EMBL" id="CP123498">
    <property type="protein sequence ID" value="WGL94768.1"/>
    <property type="molecule type" value="Genomic_DNA"/>
</dbReference>
<evidence type="ECO:0000313" key="4">
    <source>
        <dbReference type="EMBL" id="WGM06491.1"/>
    </source>
</evidence>
<evidence type="ECO:0000313" key="1">
    <source>
        <dbReference type="EMBL" id="QBY42354.1"/>
    </source>
</evidence>
<reference evidence="2" key="2">
    <citation type="submission" date="2023-04" db="EMBL/GenBank/DDBJ databases">
        <title>Genome dynamics across the evolutionary transition to endosymbiosis.</title>
        <authorList>
            <person name="Siozios S."/>
            <person name="Nadal-Jimenez P."/>
            <person name="Azagi T."/>
            <person name="Sprong H."/>
            <person name="Frost C.L."/>
            <person name="Parratt S.R."/>
            <person name="Taylor G."/>
            <person name="Brettell L."/>
            <person name="Lew K.C."/>
            <person name="Croft L."/>
            <person name="King K.C."/>
            <person name="Brockhurst M.A."/>
            <person name="Hypsa V."/>
            <person name="Novakova E."/>
            <person name="Darby A.C."/>
            <person name="Hurst G.D.D."/>
        </authorList>
    </citation>
    <scope>NUCLEOTIDE SEQUENCE</scope>
    <source>
        <strain evidence="2">AIh</strain>
        <strain evidence="4">ANv_CAN</strain>
        <strain evidence="3">APv</strain>
    </source>
</reference>
<dbReference type="GeneID" id="96876139"/>
<accession>A0A4P7KXS0</accession>
<dbReference type="Proteomes" id="UP001177595">
    <property type="component" value="Chromosome"/>
</dbReference>
<evidence type="ECO:0000313" key="5">
    <source>
        <dbReference type="Proteomes" id="UP000295134"/>
    </source>
</evidence>
<proteinExistence type="predicted"/>
<dbReference type="Proteomes" id="UP001177592">
    <property type="component" value="Chromosome"/>
</dbReference>
<dbReference type="AlphaFoldDB" id="A0A4P7KXS0"/>
<dbReference type="Proteomes" id="UP001177597">
    <property type="component" value="Chromosome"/>
</dbReference>
<name>A0A4P7KXS0_9GAMM</name>
<dbReference type="KEGG" id="ans:ArsFIN_08990"/>
<gene>
    <name evidence="1" type="ORF">ArsFIN_08990</name>
    <name evidence="2" type="ORF">QE207_13855</name>
    <name evidence="3" type="ORF">QE210_04165</name>
    <name evidence="4" type="ORF">QE258_03895</name>
</gene>
<dbReference type="RefSeq" id="WP_026822340.1">
    <property type="nucleotide sequence ID" value="NZ_CP038613.1"/>
</dbReference>
<evidence type="ECO:0000313" key="3">
    <source>
        <dbReference type="EMBL" id="WGM02306.1"/>
    </source>
</evidence>
<evidence type="ECO:0000313" key="6">
    <source>
        <dbReference type="Proteomes" id="UP001177592"/>
    </source>
</evidence>
<keyword evidence="6" id="KW-1185">Reference proteome</keyword>
<reference evidence="1 5" key="1">
    <citation type="submission" date="2019-03" db="EMBL/GenBank/DDBJ databases">
        <title>Long-read sequencing reveals hyperdense prophage content in a complex bacterial symbiont genome.</title>
        <authorList>
            <person name="Frost C.L."/>
            <person name="Siozios S."/>
            <person name="Nadal-Jimenez P."/>
            <person name="Brockhurst M.A."/>
            <person name="King K.C."/>
            <person name="Darby A.C."/>
            <person name="Hurst G.D.D."/>
        </authorList>
    </citation>
    <scope>NUCLEOTIDE SEQUENCE [LARGE SCALE GENOMIC DNA]</scope>
    <source>
        <strain evidence="1 5">FIN</strain>
    </source>
</reference>
<evidence type="ECO:0008006" key="7">
    <source>
        <dbReference type="Google" id="ProtNLM"/>
    </source>
</evidence>
<dbReference type="EMBL" id="CP123504">
    <property type="protein sequence ID" value="WGM02306.1"/>
    <property type="molecule type" value="Genomic_DNA"/>
</dbReference>
<protein>
    <recommendedName>
        <fullName evidence="7">Oxygen-regulated invasion protein</fullName>
    </recommendedName>
</protein>
<organism evidence="1 5">
    <name type="scientific">Arsenophonus nasoniae</name>
    <name type="common">son-killer infecting Nasonia vitripennis</name>
    <dbReference type="NCBI Taxonomy" id="638"/>
    <lineage>
        <taxon>Bacteria</taxon>
        <taxon>Pseudomonadati</taxon>
        <taxon>Pseudomonadota</taxon>
        <taxon>Gammaproteobacteria</taxon>
        <taxon>Enterobacterales</taxon>
        <taxon>Morganellaceae</taxon>
        <taxon>Arsenophonus</taxon>
    </lineage>
</organism>
<evidence type="ECO:0000313" key="2">
    <source>
        <dbReference type="EMBL" id="WGL94768.1"/>
    </source>
</evidence>